<dbReference type="Gene3D" id="1.10.246.20">
    <property type="entry name" value="Coactivator CBP, KIX domain"/>
    <property type="match status" value="1"/>
</dbReference>
<feature type="region of interest" description="Disordered" evidence="3">
    <location>
        <begin position="571"/>
        <end position="604"/>
    </location>
</feature>
<dbReference type="InterPro" id="IPR036546">
    <property type="entry name" value="MED15_KIX"/>
</dbReference>
<protein>
    <recommendedName>
        <fullName evidence="4">Mediator complex subunit 15 KIX domain-containing protein</fullName>
    </recommendedName>
</protein>
<dbReference type="GO" id="GO:0005634">
    <property type="term" value="C:nucleus"/>
    <property type="evidence" value="ECO:0007669"/>
    <property type="project" value="UniProtKB-SubCell"/>
</dbReference>
<sequence length="1004" mass="109848">MQDAAASAGSSRSWCQDLDLLLRPRVLDKIVWKLAQVYHGQFNSSEDLNRVAASFETRMFHEANSKEDYLRRVSLRLVTLDQKQKQKLLQGAASGHHQQIQTEGNVRSANAVHGGNSSTTAMSQVSSTMSTHRRQSSQLQSPPMAPLGSGLLPNQPVSYPYAPNMHDNVKQEQPEVTGKPDNINSRYESISPLAPGVQLSQQMVQTIACQDLKQHALQMQPTNFSGGNQTNIAHPQRQPLDQPNVQSNSLLRRIASGTSMLPQEQMIVNQQGLGFNQQQQDRQNYQMLVAQQDNAHPGAQNSEHGITVASQSTLKMHEQEAFNEHIKMEPQPVAQPQPLISGSQQNNLSSTMGRAGEVDWREEMFQQIKPLKDAHLSELMELHQAVHVPKLTEKQFESLPKDKAGQYRFRVNLKKRTALMLNFLLLEKNNIPDNYRGQLSMFLKSINDLLGYYRRSKSRMMDARDKAQICHGQPEMTNLSGDQAPSGGRASHLKQQEQFVHSQMRENTVTTTSAAQEMNHNRLLGVASSCFPEKSRGPLQSLPIDKLQECGARTPAPLVIKSGVLNVSSPSASLKSISPSPGATPGAAKAAASSTSVKSTLTSPVTRPGVVKVASSSYASVNSTLPPAISESVSIQAATSCASAKSALPEPFPNSGLIEATSSENVESFYGLLLQDNSTAAAAQAVVGGTATKPVNGSKQVTTTKPIMPVPPLQAETADHHVEDNEYPRNEIPVSKKPIDRLLDAVRTSSPAVLCSAANSIYSVVNMNDWVPPRGIDTFQDSWQCGSNTVNKNKRVFDSTSLCSESAHLASMDGSWMELDWTIPEAEYSAERGTRRQKLQNAKDTLLDEINSANVTLLDTFISIADDNATNGIVSSNGGTLIEFCYLAISLAPDLESLFATSGMSIVMPVKLLVPADYPRRSPVLVCDQGDEQMSLVHCRKRFSEISGLADVAFRHTLYGLPEPMSVMDMARAWDASVRRAIVEFAQRHGGGTFSSRYGEWTRC</sequence>
<dbReference type="InterPro" id="IPR044661">
    <property type="entry name" value="MED15a/b/c-like"/>
</dbReference>
<keyword evidence="2" id="KW-0539">Nucleus</keyword>
<dbReference type="PANTHER" id="PTHR33137:SF42">
    <property type="entry name" value="MEDIATOR COMPLEX SUBUNIT 15 KIX DOMAIN-CONTAINING PROTEIN"/>
    <property type="match status" value="1"/>
</dbReference>
<proteinExistence type="predicted"/>
<evidence type="ECO:0000313" key="5">
    <source>
        <dbReference type="EMBL" id="CAL5033839.1"/>
    </source>
</evidence>
<evidence type="ECO:0000259" key="4">
    <source>
        <dbReference type="Pfam" id="PF16987"/>
    </source>
</evidence>
<evidence type="ECO:0000256" key="3">
    <source>
        <dbReference type="SAM" id="MobiDB-lite"/>
    </source>
</evidence>
<dbReference type="Proteomes" id="UP001497457">
    <property type="component" value="Chromosome 31b"/>
</dbReference>
<dbReference type="EMBL" id="OZ075141">
    <property type="protein sequence ID" value="CAL5033839.1"/>
    <property type="molecule type" value="Genomic_DNA"/>
</dbReference>
<dbReference type="AlphaFoldDB" id="A0ABC9D8D1"/>
<evidence type="ECO:0000256" key="2">
    <source>
        <dbReference type="ARBA" id="ARBA00023242"/>
    </source>
</evidence>
<dbReference type="InterPro" id="IPR036529">
    <property type="entry name" value="KIX_dom_sf"/>
</dbReference>
<feature type="domain" description="Mediator complex subunit 15 KIX" evidence="4">
    <location>
        <begin position="12"/>
        <end position="87"/>
    </location>
</feature>
<dbReference type="PANTHER" id="PTHR33137">
    <property type="entry name" value="MEDIATOR OF RNA POLYMERASE II TRANSCRIPTION SUBUNIT 15A-RELATED"/>
    <property type="match status" value="1"/>
</dbReference>
<dbReference type="Pfam" id="PF16987">
    <property type="entry name" value="KIX_2"/>
    <property type="match status" value="1"/>
</dbReference>
<comment type="subcellular location">
    <subcellularLocation>
        <location evidence="1">Nucleus</location>
    </subcellularLocation>
</comment>
<gene>
    <name evidence="5" type="ORF">URODEC1_LOCUS82838</name>
</gene>
<keyword evidence="6" id="KW-1185">Reference proteome</keyword>
<accession>A0ABC9D8D1</accession>
<evidence type="ECO:0000313" key="6">
    <source>
        <dbReference type="Proteomes" id="UP001497457"/>
    </source>
</evidence>
<reference evidence="5" key="1">
    <citation type="submission" date="2024-10" db="EMBL/GenBank/DDBJ databases">
        <authorList>
            <person name="Ryan C."/>
        </authorList>
    </citation>
    <scope>NUCLEOTIDE SEQUENCE [LARGE SCALE GENOMIC DNA]</scope>
</reference>
<organism evidence="5 6">
    <name type="scientific">Urochloa decumbens</name>
    <dbReference type="NCBI Taxonomy" id="240449"/>
    <lineage>
        <taxon>Eukaryota</taxon>
        <taxon>Viridiplantae</taxon>
        <taxon>Streptophyta</taxon>
        <taxon>Embryophyta</taxon>
        <taxon>Tracheophyta</taxon>
        <taxon>Spermatophyta</taxon>
        <taxon>Magnoliopsida</taxon>
        <taxon>Liliopsida</taxon>
        <taxon>Poales</taxon>
        <taxon>Poaceae</taxon>
        <taxon>PACMAD clade</taxon>
        <taxon>Panicoideae</taxon>
        <taxon>Panicodae</taxon>
        <taxon>Paniceae</taxon>
        <taxon>Melinidinae</taxon>
        <taxon>Urochloa</taxon>
    </lineage>
</organism>
<evidence type="ECO:0000256" key="1">
    <source>
        <dbReference type="ARBA" id="ARBA00004123"/>
    </source>
</evidence>
<name>A0ABC9D8D1_9POAL</name>